<dbReference type="GO" id="GO:0048188">
    <property type="term" value="C:Set1C/COMPASS complex"/>
    <property type="evidence" value="ECO:0007669"/>
    <property type="project" value="TreeGrafter"/>
</dbReference>
<evidence type="ECO:0000256" key="6">
    <source>
        <dbReference type="PROSITE-ProRule" id="PRU00221"/>
    </source>
</evidence>
<evidence type="ECO:0000313" key="8">
    <source>
        <dbReference type="Proteomes" id="UP001152747"/>
    </source>
</evidence>
<evidence type="ECO:0000256" key="1">
    <source>
        <dbReference type="ARBA" id="ARBA00004123"/>
    </source>
</evidence>
<evidence type="ECO:0000256" key="5">
    <source>
        <dbReference type="ARBA" id="ARBA00023242"/>
    </source>
</evidence>
<dbReference type="Proteomes" id="UP001152747">
    <property type="component" value="Unassembled WGS sequence"/>
</dbReference>
<keyword evidence="3 6" id="KW-0853">WD repeat</keyword>
<dbReference type="GO" id="GO:0016070">
    <property type="term" value="P:RNA metabolic process"/>
    <property type="evidence" value="ECO:0007669"/>
    <property type="project" value="UniProtKB-ARBA"/>
</dbReference>
<dbReference type="PROSITE" id="PS50082">
    <property type="entry name" value="WD_REPEATS_2"/>
    <property type="match status" value="2"/>
</dbReference>
<keyword evidence="5" id="KW-0539">Nucleus</keyword>
<gene>
    <name evidence="7" type="ORF">CAMP_LOCUS16529</name>
</gene>
<keyword evidence="8" id="KW-1185">Reference proteome</keyword>
<name>A0A9P1J192_9PELO</name>
<dbReference type="AlphaFoldDB" id="A0A9P1J192"/>
<sequence length="337" mass="37353">MPKGEDLEAWPTAEINAKAFAALIPGRYFGDASSQLNSIAFSRTGLQAIVSTNDDSIYLYDLSTGHRARTVNSKKYGASHIRFVADATCAIHGSTKIDHTIRYLSLIDNKYIRYYVGHEGLVTGISTSANDDMFLSVSKDKTLRLWDSRATNCVGAVETSAPATAEFDAQGLCFGLAFSGTLRLYDYRAYQKGPFSKFVVPAEWSTEDWVAIRFSSCGTLILICTDIDKLLLLDAVTGEIKHVLQGHLNKPRFPLKGSFSPDSRYVACGSSDKKIHIWSTETGEMVHSFVKTPHQSAPLIVEWNPAFISFLSADKKLILWNPVLEDMEEEEQADKTE</sequence>
<dbReference type="InterPro" id="IPR037867">
    <property type="entry name" value="Swd2/WDR82"/>
</dbReference>
<feature type="repeat" description="WD" evidence="6">
    <location>
        <begin position="115"/>
        <end position="156"/>
    </location>
</feature>
<dbReference type="InterPro" id="IPR015943">
    <property type="entry name" value="WD40/YVTN_repeat-like_dom_sf"/>
</dbReference>
<dbReference type="OrthoDB" id="27537at2759"/>
<dbReference type="Gene3D" id="2.130.10.10">
    <property type="entry name" value="YVTN repeat-like/Quinoprotein amine dehydrogenase"/>
    <property type="match status" value="2"/>
</dbReference>
<dbReference type="Pfam" id="PF00400">
    <property type="entry name" value="WD40"/>
    <property type="match status" value="2"/>
</dbReference>
<evidence type="ECO:0000256" key="3">
    <source>
        <dbReference type="ARBA" id="ARBA00022574"/>
    </source>
</evidence>
<organism evidence="7 8">
    <name type="scientific">Caenorhabditis angaria</name>
    <dbReference type="NCBI Taxonomy" id="860376"/>
    <lineage>
        <taxon>Eukaryota</taxon>
        <taxon>Metazoa</taxon>
        <taxon>Ecdysozoa</taxon>
        <taxon>Nematoda</taxon>
        <taxon>Chromadorea</taxon>
        <taxon>Rhabditida</taxon>
        <taxon>Rhabditina</taxon>
        <taxon>Rhabditomorpha</taxon>
        <taxon>Rhabditoidea</taxon>
        <taxon>Rhabditidae</taxon>
        <taxon>Peloderinae</taxon>
        <taxon>Caenorhabditis</taxon>
    </lineage>
</organism>
<accession>A0A9P1J192</accession>
<proteinExistence type="inferred from homology"/>
<evidence type="ECO:0008006" key="9">
    <source>
        <dbReference type="Google" id="ProtNLM"/>
    </source>
</evidence>
<comment type="subcellular location">
    <subcellularLocation>
        <location evidence="1">Nucleus</location>
    </subcellularLocation>
</comment>
<dbReference type="PROSITE" id="PS50294">
    <property type="entry name" value="WD_REPEATS_REGION"/>
    <property type="match status" value="1"/>
</dbReference>
<comment type="caution">
    <text evidence="7">The sequence shown here is derived from an EMBL/GenBank/DDBJ whole genome shotgun (WGS) entry which is preliminary data.</text>
</comment>
<dbReference type="SUPFAM" id="SSF50978">
    <property type="entry name" value="WD40 repeat-like"/>
    <property type="match status" value="1"/>
</dbReference>
<dbReference type="PANTHER" id="PTHR19861">
    <property type="entry name" value="WD40 REPEAT PROTEIN SWD2"/>
    <property type="match status" value="1"/>
</dbReference>
<dbReference type="SMART" id="SM00320">
    <property type="entry name" value="WD40"/>
    <property type="match status" value="4"/>
</dbReference>
<reference evidence="7" key="1">
    <citation type="submission" date="2022-11" db="EMBL/GenBank/DDBJ databases">
        <authorList>
            <person name="Kikuchi T."/>
        </authorList>
    </citation>
    <scope>NUCLEOTIDE SEQUENCE</scope>
    <source>
        <strain evidence="7">PS1010</strain>
    </source>
</reference>
<dbReference type="InterPro" id="IPR001680">
    <property type="entry name" value="WD40_rpt"/>
</dbReference>
<keyword evidence="4" id="KW-0677">Repeat</keyword>
<protein>
    <recommendedName>
        <fullName evidence="9">Anaphase-promoting complex subunit 4 WD40 domain-containing protein</fullName>
    </recommendedName>
</protein>
<feature type="repeat" description="WD" evidence="6">
    <location>
        <begin position="258"/>
        <end position="288"/>
    </location>
</feature>
<evidence type="ECO:0000256" key="4">
    <source>
        <dbReference type="ARBA" id="ARBA00022737"/>
    </source>
</evidence>
<dbReference type="PANTHER" id="PTHR19861:SF0">
    <property type="entry name" value="WD REPEAT-CONTAINING PROTEIN 82"/>
    <property type="match status" value="1"/>
</dbReference>
<dbReference type="GO" id="GO:0003682">
    <property type="term" value="F:chromatin binding"/>
    <property type="evidence" value="ECO:0007669"/>
    <property type="project" value="TreeGrafter"/>
</dbReference>
<dbReference type="InterPro" id="IPR036322">
    <property type="entry name" value="WD40_repeat_dom_sf"/>
</dbReference>
<evidence type="ECO:0000256" key="2">
    <source>
        <dbReference type="ARBA" id="ARBA00005616"/>
    </source>
</evidence>
<evidence type="ECO:0000313" key="7">
    <source>
        <dbReference type="EMBL" id="CAI5453892.1"/>
    </source>
</evidence>
<comment type="similarity">
    <text evidence="2">Belongs to the WD repeat SWD2 family.</text>
</comment>
<dbReference type="EMBL" id="CANHGI010000006">
    <property type="protein sequence ID" value="CAI5453892.1"/>
    <property type="molecule type" value="Genomic_DNA"/>
</dbReference>